<sequence>MFDQLSKQLGGLLKKTDDPLGTITPEQLKVVLKSIEGKYNSLRDDNRRLKLTVEEQRSTLTELESQLAQEKAERDRILEQAAGAAPVAGEGPAPAAEDAEGLRVAIEHLEGQVLEARLAHDVALRELEASRRELIRLSTEREIITTQVTDHESEVSALRSRLTASEAVVATLTEEKSRLEAQIVEARHGATEAGAGGSGAAPGQTGRAEGASSQDGPDRNGGDAGRSREAVQRIAELEGMIRLLETRLEQAEEARASALRLVESDGEKASLRAQLQEAVDERRRLEDRIVDFEAALRSVSAESGASLGASEGSATASGRTHEARVGPTSVPDSSELEVELARSEAEREILEAGLESAKAEIDRLHSRIAHLESARGQIGLDSPEGSTDGSPSGLNDAPSAAALQEVSAERDSLKARLAEIEGGENDAGRAQERLTALETEFATLSEAHDRLAATHAEMIGERDALVVERDNLAAERELISQQLDDLPVREEAGERAVGDLAGRLHEAIERIDGLEDDLRDAKEAARIASLKLEAAANLRQDAQVQAQAAVEQATGAVSAQKTAEAEAQGLRDQVAELRETLAALRAEREVEAAAAAAEQADVAARTAGEVAEMRQLLAMAEAARDSAKTEAEAAMDRANQANITLQAAHAHSETLLKRSGDLEARLVQREEEMAVLRGIEADMDKLREQRDSLATALVEAETERDELRSLVEPLRAEQARLLDKTDRLTSWQEQMSSKLSDLSLRTRRPTGEGGEEIADIKRTLAALAEQVERLSSNPAPGTRPAAQPPQPQQISAAPRPRPRPKPTQGDDPARKLDWLLGN</sequence>
<gene>
    <name evidence="3" type="ORF">FJZ00_00715</name>
</gene>
<feature type="compositionally biased region" description="Low complexity" evidence="2">
    <location>
        <begin position="300"/>
        <end position="318"/>
    </location>
</feature>
<evidence type="ECO:0000256" key="2">
    <source>
        <dbReference type="SAM" id="MobiDB-lite"/>
    </source>
</evidence>
<feature type="region of interest" description="Disordered" evidence="2">
    <location>
        <begin position="300"/>
        <end position="334"/>
    </location>
</feature>
<keyword evidence="1" id="KW-0175">Coiled coil</keyword>
<organism evidence="3 4">
    <name type="scientific">Candidatus Tanganyikabacteria bacterium</name>
    <dbReference type="NCBI Taxonomy" id="2961651"/>
    <lineage>
        <taxon>Bacteria</taxon>
        <taxon>Bacillati</taxon>
        <taxon>Candidatus Sericytochromatia</taxon>
        <taxon>Candidatus Tanganyikabacteria</taxon>
    </lineage>
</organism>
<feature type="region of interest" description="Disordered" evidence="2">
    <location>
        <begin position="189"/>
        <end position="228"/>
    </location>
</feature>
<evidence type="ECO:0000256" key="1">
    <source>
        <dbReference type="SAM" id="Coils"/>
    </source>
</evidence>
<dbReference type="PANTHER" id="PTHR43941:SF1">
    <property type="entry name" value="STRUCTURAL MAINTENANCE OF CHROMOSOMES PROTEIN 2"/>
    <property type="match status" value="1"/>
</dbReference>
<feature type="compositionally biased region" description="Basic and acidic residues" evidence="2">
    <location>
        <begin position="216"/>
        <end position="228"/>
    </location>
</feature>
<feature type="coiled-coil region" evidence="1">
    <location>
        <begin position="162"/>
        <end position="189"/>
    </location>
</feature>
<feature type="coiled-coil region" evidence="1">
    <location>
        <begin position="504"/>
        <end position="717"/>
    </location>
</feature>
<feature type="compositionally biased region" description="Polar residues" evidence="2">
    <location>
        <begin position="730"/>
        <end position="740"/>
    </location>
</feature>
<evidence type="ECO:0000313" key="3">
    <source>
        <dbReference type="EMBL" id="MBM3273643.1"/>
    </source>
</evidence>
<proteinExistence type="predicted"/>
<comment type="caution">
    <text evidence="3">The sequence shown here is derived from an EMBL/GenBank/DDBJ whole genome shotgun (WGS) entry which is preliminary data.</text>
</comment>
<feature type="compositionally biased region" description="Polar residues" evidence="2">
    <location>
        <begin position="384"/>
        <end position="393"/>
    </location>
</feature>
<dbReference type="Proteomes" id="UP000703893">
    <property type="component" value="Unassembled WGS sequence"/>
</dbReference>
<protein>
    <submittedName>
        <fullName evidence="3">Uncharacterized protein</fullName>
    </submittedName>
</protein>
<dbReference type="EMBL" id="VGJX01000019">
    <property type="protein sequence ID" value="MBM3273643.1"/>
    <property type="molecule type" value="Genomic_DNA"/>
</dbReference>
<name>A0A937X1P5_9BACT</name>
<evidence type="ECO:0000313" key="4">
    <source>
        <dbReference type="Proteomes" id="UP000703893"/>
    </source>
</evidence>
<feature type="region of interest" description="Disordered" evidence="2">
    <location>
        <begin position="730"/>
        <end position="756"/>
    </location>
</feature>
<feature type="region of interest" description="Disordered" evidence="2">
    <location>
        <begin position="770"/>
        <end position="822"/>
    </location>
</feature>
<feature type="region of interest" description="Disordered" evidence="2">
    <location>
        <begin position="375"/>
        <end position="408"/>
    </location>
</feature>
<dbReference type="PANTHER" id="PTHR43941">
    <property type="entry name" value="STRUCTURAL MAINTENANCE OF CHROMOSOMES PROTEIN 2"/>
    <property type="match status" value="1"/>
</dbReference>
<feature type="compositionally biased region" description="Basic and acidic residues" evidence="2">
    <location>
        <begin position="811"/>
        <end position="822"/>
    </location>
</feature>
<dbReference type="AlphaFoldDB" id="A0A937X1P5"/>
<reference evidence="3 4" key="1">
    <citation type="submission" date="2019-03" db="EMBL/GenBank/DDBJ databases">
        <title>Lake Tanganyika Metagenome-Assembled Genomes (MAGs).</title>
        <authorList>
            <person name="Tran P."/>
        </authorList>
    </citation>
    <scope>NUCLEOTIDE SEQUENCE [LARGE SCALE GENOMIC DNA]</scope>
    <source>
        <strain evidence="3">K_DeepCast_65m_m2_236</strain>
    </source>
</reference>
<feature type="coiled-coil region" evidence="1">
    <location>
        <begin position="32"/>
        <end position="80"/>
    </location>
</feature>
<accession>A0A937X1P5</accession>